<dbReference type="Gene3D" id="3.10.10.10">
    <property type="entry name" value="HIV Type 1 Reverse Transcriptase, subunit A, domain 1"/>
    <property type="match status" value="1"/>
</dbReference>
<dbReference type="InterPro" id="IPR053134">
    <property type="entry name" value="RNA-dir_DNA_polymerase"/>
</dbReference>
<keyword evidence="2" id="KW-1185">Reference proteome</keyword>
<dbReference type="Gene3D" id="3.30.70.270">
    <property type="match status" value="1"/>
</dbReference>
<dbReference type="Pfam" id="PF08284">
    <property type="entry name" value="RVP_2"/>
    <property type="match status" value="1"/>
</dbReference>
<dbReference type="Gene3D" id="2.40.70.10">
    <property type="entry name" value="Acid Proteases"/>
    <property type="match status" value="1"/>
</dbReference>
<evidence type="ECO:0000259" key="1">
    <source>
        <dbReference type="PROSITE" id="PS50878"/>
    </source>
</evidence>
<dbReference type="PANTHER" id="PTHR24559">
    <property type="entry name" value="TRANSPOSON TY3-I GAG-POL POLYPROTEIN"/>
    <property type="match status" value="1"/>
</dbReference>
<dbReference type="InterPro" id="IPR021109">
    <property type="entry name" value="Peptidase_aspartic_dom_sf"/>
</dbReference>
<organism evidence="2 3">
    <name type="scientific">Coffea arabica</name>
    <name type="common">Arabian coffee</name>
    <dbReference type="NCBI Taxonomy" id="13443"/>
    <lineage>
        <taxon>Eukaryota</taxon>
        <taxon>Viridiplantae</taxon>
        <taxon>Streptophyta</taxon>
        <taxon>Embryophyta</taxon>
        <taxon>Tracheophyta</taxon>
        <taxon>Spermatophyta</taxon>
        <taxon>Magnoliopsida</taxon>
        <taxon>eudicotyledons</taxon>
        <taxon>Gunneridae</taxon>
        <taxon>Pentapetalae</taxon>
        <taxon>asterids</taxon>
        <taxon>lamiids</taxon>
        <taxon>Gentianales</taxon>
        <taxon>Rubiaceae</taxon>
        <taxon>Ixoroideae</taxon>
        <taxon>Gardenieae complex</taxon>
        <taxon>Bertiereae - Coffeeae clade</taxon>
        <taxon>Coffeeae</taxon>
        <taxon>Coffea</taxon>
    </lineage>
</organism>
<dbReference type="GO" id="GO:0003964">
    <property type="term" value="F:RNA-directed DNA polymerase activity"/>
    <property type="evidence" value="ECO:0007669"/>
    <property type="project" value="UniProtKB-KW"/>
</dbReference>
<dbReference type="GO" id="GO:0008233">
    <property type="term" value="F:peptidase activity"/>
    <property type="evidence" value="ECO:0007669"/>
    <property type="project" value="UniProtKB-KW"/>
</dbReference>
<dbReference type="SUPFAM" id="SSF56672">
    <property type="entry name" value="DNA/RNA polymerases"/>
    <property type="match status" value="1"/>
</dbReference>
<dbReference type="SUPFAM" id="SSF50630">
    <property type="entry name" value="Acid proteases"/>
    <property type="match status" value="1"/>
</dbReference>
<dbReference type="RefSeq" id="XP_027090381.2">
    <property type="nucleotide sequence ID" value="XM_027234580.2"/>
</dbReference>
<dbReference type="InterPro" id="IPR043128">
    <property type="entry name" value="Rev_trsase/Diguanyl_cyclase"/>
</dbReference>
<feature type="domain" description="Reverse transcriptase" evidence="1">
    <location>
        <begin position="357"/>
        <end position="536"/>
    </location>
</feature>
<sequence>MQEKAFEAFTKKQKMAPKSFALPSPRVNHALEGAESSKRGGSPMFQKISPSELQYRKANNLCFKCGDRYGPGHVCSRKGIHMLLVDDEDKRKLEESILTERAVIKYSGASSHKDVEFSIHSMTGELLQGTIKLKGKFNGKPLSIFLDGGSSHSFVKASVFEENPQLVVPRKSFAVNVPNGQLLQCNSWVPRMTWEMQGHTFTHDVYVLALEPYDMVLGVDWMREHSPVTFDFKHLQFSFNQEGQEVKLQGDLRETDIKLRKGKTVQKFLRRKKKETLCRPCVLAVDNPEVTSHTDDSISALLADYTDVFGEPSTLPPIRQLDHKIPLKPDSKPFKLIPYRYPHTQKNEIEKQVQEMLVNGIIQPSHSPFASPVLLVRKKDETWRFCIDYRQLNEITIKDKFPIPIINDLLDELHGSKVFSKIDLRSGYHQIRMHPHDIPKTAFRTHIGLYEFLVMPFGLTNAPATFQALMSSIFSPFLRKFVLVFFDDILVYSPDLTTHLIHLKQVLDTLRYHKLYAKLSKCTFGQPQVEYLGHIVTKDGVVVAPHFLNVM</sequence>
<dbReference type="CDD" id="cd00303">
    <property type="entry name" value="retropepsin_like"/>
    <property type="match status" value="1"/>
</dbReference>
<dbReference type="GO" id="GO:0006508">
    <property type="term" value="P:proteolysis"/>
    <property type="evidence" value="ECO:0007669"/>
    <property type="project" value="UniProtKB-KW"/>
</dbReference>
<accession>A0A6P6UJB9</accession>
<dbReference type="AlphaFoldDB" id="A0A6P6UJB9"/>
<dbReference type="InterPro" id="IPR043502">
    <property type="entry name" value="DNA/RNA_pol_sf"/>
</dbReference>
<reference evidence="3" key="2">
    <citation type="submission" date="2025-08" db="UniProtKB">
        <authorList>
            <consortium name="RefSeq"/>
        </authorList>
    </citation>
    <scope>IDENTIFICATION</scope>
    <source>
        <tissue evidence="3">Leaves</tissue>
    </source>
</reference>
<dbReference type="GeneID" id="113711412"/>
<proteinExistence type="predicted"/>
<name>A0A6P6UJB9_COFAR</name>
<dbReference type="PANTHER" id="PTHR24559:SF448">
    <property type="entry name" value="RNA-DIRECTED DNA POLYMERASE"/>
    <property type="match status" value="1"/>
</dbReference>
<protein>
    <recommendedName>
        <fullName evidence="1">Reverse transcriptase domain-containing protein</fullName>
    </recommendedName>
</protein>
<gene>
    <name evidence="3" type="primary">LOC113711412</name>
</gene>
<dbReference type="Proteomes" id="UP001652660">
    <property type="component" value="Chromosome 10e"/>
</dbReference>
<dbReference type="InterPro" id="IPR000477">
    <property type="entry name" value="RT_dom"/>
</dbReference>
<dbReference type="PROSITE" id="PS50878">
    <property type="entry name" value="RT_POL"/>
    <property type="match status" value="1"/>
</dbReference>
<evidence type="ECO:0000313" key="2">
    <source>
        <dbReference type="Proteomes" id="UP001652660"/>
    </source>
</evidence>
<evidence type="ECO:0000313" key="3">
    <source>
        <dbReference type="RefSeq" id="XP_027090381.2"/>
    </source>
</evidence>
<dbReference type="GO" id="GO:0004519">
    <property type="term" value="F:endonuclease activity"/>
    <property type="evidence" value="ECO:0007669"/>
    <property type="project" value="UniProtKB-KW"/>
</dbReference>
<reference evidence="2" key="1">
    <citation type="journal article" date="2025" name="Foods">
        <title>Unveiling the Microbial Signatures of Arabica Coffee Cherries: Insights into Ripeness Specific Diversity, Functional Traits, and Implications for Quality and Safety.</title>
        <authorList>
            <consortium name="RefSeq"/>
            <person name="Tenea G.N."/>
            <person name="Cifuentes V."/>
            <person name="Reyes P."/>
            <person name="Cevallos-Vallejos M."/>
        </authorList>
    </citation>
    <scope>NUCLEOTIDE SEQUENCE [LARGE SCALE GENOMIC DNA]</scope>
</reference>
<dbReference type="OrthoDB" id="117622at2759"/>
<dbReference type="CDD" id="cd01647">
    <property type="entry name" value="RT_LTR"/>
    <property type="match status" value="1"/>
</dbReference>
<dbReference type="Pfam" id="PF00078">
    <property type="entry name" value="RVT_1"/>
    <property type="match status" value="1"/>
</dbReference>